<dbReference type="STRING" id="698762.SAMN00808754_0334"/>
<evidence type="ECO:0000256" key="2">
    <source>
        <dbReference type="SAM" id="Coils"/>
    </source>
</evidence>
<dbReference type="Gene3D" id="3.30.70.1880">
    <property type="entry name" value="Protein of unknown function DUF881"/>
    <property type="match status" value="1"/>
</dbReference>
<keyword evidence="4" id="KW-1185">Reference proteome</keyword>
<dbReference type="Gene3D" id="1.20.5.1700">
    <property type="match status" value="1"/>
</dbReference>
<dbReference type="PANTHER" id="PTHR37313">
    <property type="entry name" value="UPF0749 PROTEIN RV1825"/>
    <property type="match status" value="1"/>
</dbReference>
<gene>
    <name evidence="3" type="ORF">SAMN00808754_0334</name>
</gene>
<sequence>MRRFISLVGICFLSGLLVAWQLRTQLTSAAQNKKDTSLIEVIHALEQENKGLEERIATLRQKLEENQKNQARFENRLTGLQQQLDELKVSAGLVPLTGPGIIITLDDNTAGAQAAKTSSPATYNPENYIIHDKNILYLVNELKAAGAEGIAVNGQRLVTTSDIRCVGTVILVNSTRLAPPYEIKAIGDPEKLEAAILRSEEFTYLKSREFPVKLTKASQIVLPAYKGALPSQYVRPAN</sequence>
<dbReference type="Proteomes" id="UP000192569">
    <property type="component" value="Chromosome I"/>
</dbReference>
<proteinExistence type="inferred from homology"/>
<evidence type="ECO:0000256" key="1">
    <source>
        <dbReference type="ARBA" id="ARBA00009108"/>
    </source>
</evidence>
<evidence type="ECO:0000313" key="4">
    <source>
        <dbReference type="Proteomes" id="UP000192569"/>
    </source>
</evidence>
<accession>A0A1W1VCP1</accession>
<protein>
    <submittedName>
        <fullName evidence="3">Uncharacterized conserved protein YlxW, UPF0749 family</fullName>
    </submittedName>
</protein>
<keyword evidence="2" id="KW-0175">Coiled coil</keyword>
<name>A0A1W1VCP1_9FIRM</name>
<dbReference type="Pfam" id="PF05949">
    <property type="entry name" value="DUF881"/>
    <property type="match status" value="1"/>
</dbReference>
<dbReference type="OrthoDB" id="9776196at2"/>
<evidence type="ECO:0000313" key="3">
    <source>
        <dbReference type="EMBL" id="SMB90811.1"/>
    </source>
</evidence>
<dbReference type="InterPro" id="IPR010273">
    <property type="entry name" value="DUF881"/>
</dbReference>
<feature type="coiled-coil region" evidence="2">
    <location>
        <begin position="42"/>
        <end position="90"/>
    </location>
</feature>
<dbReference type="EMBL" id="LT838272">
    <property type="protein sequence ID" value="SMB90811.1"/>
    <property type="molecule type" value="Genomic_DNA"/>
</dbReference>
<reference evidence="3 4" key="1">
    <citation type="submission" date="2017-04" db="EMBL/GenBank/DDBJ databases">
        <authorList>
            <person name="Afonso C.L."/>
            <person name="Miller P.J."/>
            <person name="Scott M.A."/>
            <person name="Spackman E."/>
            <person name="Goraichik I."/>
            <person name="Dimitrov K.M."/>
            <person name="Suarez D.L."/>
            <person name="Swayne D.E."/>
        </authorList>
    </citation>
    <scope>NUCLEOTIDE SEQUENCE [LARGE SCALE GENOMIC DNA]</scope>
    <source>
        <strain evidence="3 4">ToBE</strain>
    </source>
</reference>
<organism evidence="3 4">
    <name type="scientific">Thermanaeromonas toyohensis ToBE</name>
    <dbReference type="NCBI Taxonomy" id="698762"/>
    <lineage>
        <taxon>Bacteria</taxon>
        <taxon>Bacillati</taxon>
        <taxon>Bacillota</taxon>
        <taxon>Clostridia</taxon>
        <taxon>Neomoorellales</taxon>
        <taxon>Neomoorellaceae</taxon>
        <taxon>Thermanaeromonas</taxon>
    </lineage>
</organism>
<comment type="similarity">
    <text evidence="1">Belongs to the UPF0749 family.</text>
</comment>
<dbReference type="PANTHER" id="PTHR37313:SF2">
    <property type="entry name" value="UPF0749 PROTEIN YLXX"/>
    <property type="match status" value="1"/>
</dbReference>
<dbReference type="RefSeq" id="WP_084663414.1">
    <property type="nucleotide sequence ID" value="NZ_LT838272.1"/>
</dbReference>
<dbReference type="AlphaFoldDB" id="A0A1W1VCP1"/>